<evidence type="ECO:0000259" key="9">
    <source>
        <dbReference type="SMART" id="SM00968"/>
    </source>
</evidence>
<evidence type="ECO:0000256" key="6">
    <source>
        <dbReference type="ARBA" id="ARBA00023125"/>
    </source>
</evidence>
<dbReference type="GO" id="GO:0003677">
    <property type="term" value="F:DNA binding"/>
    <property type="evidence" value="ECO:0007669"/>
    <property type="project" value="UniProtKB-KW"/>
</dbReference>
<evidence type="ECO:0000256" key="7">
    <source>
        <dbReference type="SAM" id="Coils"/>
    </source>
</evidence>
<keyword evidence="3" id="KW-0547">Nucleotide-binding</keyword>
<dbReference type="InterPro" id="IPR011890">
    <property type="entry name" value="SMC_prok"/>
</dbReference>
<reference evidence="10" key="1">
    <citation type="submission" date="2020-05" db="EMBL/GenBank/DDBJ databases">
        <authorList>
            <person name="Chiriac C."/>
            <person name="Salcher M."/>
            <person name="Ghai R."/>
            <person name="Kavagutti S V."/>
        </authorList>
    </citation>
    <scope>NUCLEOTIDE SEQUENCE</scope>
</reference>
<dbReference type="Pfam" id="PF06470">
    <property type="entry name" value="SMC_hinge"/>
    <property type="match status" value="1"/>
</dbReference>
<dbReference type="InterPro" id="IPR003395">
    <property type="entry name" value="RecF/RecN/SMC_N"/>
</dbReference>
<dbReference type="PANTHER" id="PTHR43977">
    <property type="entry name" value="STRUCTURAL MAINTENANCE OF CHROMOSOMES PROTEIN 3"/>
    <property type="match status" value="1"/>
</dbReference>
<evidence type="ECO:0000256" key="1">
    <source>
        <dbReference type="ARBA" id="ARBA00004496"/>
    </source>
</evidence>
<evidence type="ECO:0000313" key="10">
    <source>
        <dbReference type="EMBL" id="CAB5066034.1"/>
    </source>
</evidence>
<dbReference type="HAMAP" id="MF_01894">
    <property type="entry name" value="Smc_prok"/>
    <property type="match status" value="1"/>
</dbReference>
<dbReference type="FunFam" id="3.40.50.300:FF:000901">
    <property type="entry name" value="Chromosome partition protein Smc"/>
    <property type="match status" value="1"/>
</dbReference>
<evidence type="ECO:0000256" key="4">
    <source>
        <dbReference type="ARBA" id="ARBA00022840"/>
    </source>
</evidence>
<organism evidence="10">
    <name type="scientific">freshwater metagenome</name>
    <dbReference type="NCBI Taxonomy" id="449393"/>
    <lineage>
        <taxon>unclassified sequences</taxon>
        <taxon>metagenomes</taxon>
        <taxon>ecological metagenomes</taxon>
    </lineage>
</organism>
<dbReference type="PIRSF" id="PIRSF005719">
    <property type="entry name" value="SMC"/>
    <property type="match status" value="1"/>
</dbReference>
<dbReference type="GO" id="GO:0016887">
    <property type="term" value="F:ATP hydrolysis activity"/>
    <property type="evidence" value="ECO:0007669"/>
    <property type="project" value="InterPro"/>
</dbReference>
<evidence type="ECO:0000256" key="5">
    <source>
        <dbReference type="ARBA" id="ARBA00023054"/>
    </source>
</evidence>
<dbReference type="SUPFAM" id="SSF52540">
    <property type="entry name" value="P-loop containing nucleoside triphosphate hydrolases"/>
    <property type="match status" value="1"/>
</dbReference>
<dbReference type="GO" id="GO:0005694">
    <property type="term" value="C:chromosome"/>
    <property type="evidence" value="ECO:0007669"/>
    <property type="project" value="InterPro"/>
</dbReference>
<dbReference type="GO" id="GO:0030261">
    <property type="term" value="P:chromosome condensation"/>
    <property type="evidence" value="ECO:0007669"/>
    <property type="project" value="InterPro"/>
</dbReference>
<dbReference type="EMBL" id="CAFBQU010000026">
    <property type="protein sequence ID" value="CAB5066034.1"/>
    <property type="molecule type" value="Genomic_DNA"/>
</dbReference>
<sequence>MFLKTLTMKGFKSFADTTAMELEPGVTVVVGPNGSGKSNVVDAIAWVLGAQAPSSVRSQKMDDVIFAGTAKRPALGRAEVLLTLDNSAGLLPMEFTEITVGRTLFRSGESEYTINGVECRLLDVQELLSDAGVGRQQHVIISQGQIDAVLNARPEDRRAIIEEAAGVLKYRKRKEKAERRLDGTEANLLRVQDLIREVRRQLRPLERQADAARRHGALVAELSILQLYIAGQEILSAKGKLASIAVEKNAAVEKEQAIRTRMAELDVLVAASEAELTALGDTGVSDQLVRVEQLRERSRGLSALLAERRRSMERDRSQFMDSDVMASLETDAFALRSELEEIDSALAALSPEADDLALQISDFEARREADGEDALPELPVPVAASAAAEVRGELRTLHNNDERDRAELQRVSTRIAQLEERAERLLNDVERLGNEYENAEAAAELLENQVGGASERRSAAEVAFDSITQVASIASAQRAHWSARVEVLREALEAARSRAGLQHLKDVSGVVGALVDLVTIDTGREEAVNAALGDAIAGIVMSDVDAARNALSQLDVKSLQGAVLALGGSNTVQPAQQPAGALLVRQFVRANGGQYESSVNALLDRLLANSVCATSWGAAVEIALNNPQLFVVTERGDRFGATGWRLGAQGDAVTASALEDAIESSAIATTEAERREGELSRARAEVLTAREALADIERRHDVLKTARLSAADSLSKVTSERREVVAETDAVRSQRDDVGARVERAAQRISELEALLPRLEADEAHEAETMRAIGAARASLDAQASDFALRQKDLEVRTVGLRERKQFVERRLSETESRLTADTEARAAASGQRERIEKSFIAIVALSELVDQHRITTEALLQQLHEARRKQSDEVRSVAQRLDEARRERSASEKALDDARERGRRTEIEEAEMRMRLEASIEALRRDLEVEPEVAEAAEAPEVPAGLTPVARARDLERELRLMGPINPLALEEFTELQKRNEFLEAQLEDVRNTRRDLLRVIKAVDEEIQTVFTTAYADVARNFGELFEMLFPGGKGTLVLTSPQDMLNTGIEVEAKPGGKNIKKLSLLSGGERSLTALAFLFAVFRSRPSPFYVMDEVEAALDDPNLTRFLSLLTEFRNDAQLIVVSHQKRTMEAADCLLGVTMQPGGSSKVIVERNSSSGNE</sequence>
<feature type="region of interest" description="Disordered" evidence="8">
    <location>
        <begin position="872"/>
        <end position="903"/>
    </location>
</feature>
<keyword evidence="2" id="KW-0963">Cytoplasm</keyword>
<dbReference type="FunFam" id="3.40.50.300:FF:000984">
    <property type="entry name" value="Chromosome partition protein Smc"/>
    <property type="match status" value="1"/>
</dbReference>
<feature type="coiled-coil region" evidence="7">
    <location>
        <begin position="735"/>
        <end position="762"/>
    </location>
</feature>
<dbReference type="GO" id="GO:0005524">
    <property type="term" value="F:ATP binding"/>
    <property type="evidence" value="ECO:0007669"/>
    <property type="project" value="UniProtKB-KW"/>
</dbReference>
<accession>A0A6J7UHT1</accession>
<dbReference type="GO" id="GO:0007062">
    <property type="term" value="P:sister chromatid cohesion"/>
    <property type="evidence" value="ECO:0007669"/>
    <property type="project" value="InterPro"/>
</dbReference>
<dbReference type="Gene3D" id="3.40.50.300">
    <property type="entry name" value="P-loop containing nucleotide triphosphate hydrolases"/>
    <property type="match status" value="2"/>
</dbReference>
<dbReference type="SMART" id="SM00968">
    <property type="entry name" value="SMC_hinge"/>
    <property type="match status" value="1"/>
</dbReference>
<feature type="domain" description="SMC hinge" evidence="9">
    <location>
        <begin position="508"/>
        <end position="623"/>
    </location>
</feature>
<dbReference type="Gene3D" id="1.20.1060.20">
    <property type="match status" value="1"/>
</dbReference>
<feature type="coiled-coil region" evidence="7">
    <location>
        <begin position="167"/>
        <end position="215"/>
    </location>
</feature>
<dbReference type="Pfam" id="PF02463">
    <property type="entry name" value="SMC_N"/>
    <property type="match status" value="1"/>
</dbReference>
<keyword evidence="4" id="KW-0067">ATP-binding</keyword>
<feature type="coiled-coil region" evidence="7">
    <location>
        <begin position="401"/>
        <end position="456"/>
    </location>
</feature>
<comment type="subcellular location">
    <subcellularLocation>
        <location evidence="1">Cytoplasm</location>
    </subcellularLocation>
</comment>
<dbReference type="AlphaFoldDB" id="A0A6J7UHT1"/>
<dbReference type="GO" id="GO:0005737">
    <property type="term" value="C:cytoplasm"/>
    <property type="evidence" value="ECO:0007669"/>
    <property type="project" value="UniProtKB-SubCell"/>
</dbReference>
<keyword evidence="6" id="KW-0238">DNA-binding</keyword>
<dbReference type="InterPro" id="IPR010935">
    <property type="entry name" value="SMC_hinge"/>
</dbReference>
<evidence type="ECO:0000256" key="3">
    <source>
        <dbReference type="ARBA" id="ARBA00022741"/>
    </source>
</evidence>
<name>A0A6J7UHT1_9ZZZZ</name>
<evidence type="ECO:0000256" key="8">
    <source>
        <dbReference type="SAM" id="MobiDB-lite"/>
    </source>
</evidence>
<evidence type="ECO:0000256" key="2">
    <source>
        <dbReference type="ARBA" id="ARBA00022490"/>
    </source>
</evidence>
<gene>
    <name evidence="10" type="ORF">UFOPK4347_01078</name>
</gene>
<dbReference type="InterPro" id="IPR024704">
    <property type="entry name" value="SMC"/>
</dbReference>
<dbReference type="Gene3D" id="3.30.70.1620">
    <property type="match status" value="1"/>
</dbReference>
<dbReference type="SUPFAM" id="SSF75553">
    <property type="entry name" value="Smc hinge domain"/>
    <property type="match status" value="1"/>
</dbReference>
<feature type="coiled-coil region" evidence="7">
    <location>
        <begin position="974"/>
        <end position="1008"/>
    </location>
</feature>
<proteinExistence type="inferred from homology"/>
<protein>
    <submittedName>
        <fullName evidence="10">Unannotated protein</fullName>
    </submittedName>
</protein>
<dbReference type="InterPro" id="IPR036277">
    <property type="entry name" value="SMC_hinge_sf"/>
</dbReference>
<keyword evidence="5 7" id="KW-0175">Coiled coil</keyword>
<dbReference type="NCBIfam" id="TIGR02168">
    <property type="entry name" value="SMC_prok_B"/>
    <property type="match status" value="1"/>
</dbReference>
<dbReference type="InterPro" id="IPR027417">
    <property type="entry name" value="P-loop_NTPase"/>
</dbReference>